<sequence length="96" mass="10913">MNEKEYLRKHFFAHPETQLKSLLQKLAGETGLDCGFDNVASFEILVDDSGRIDENIGFLVVFRDSFGGIPKEGLLNHNVGSIEYSIWLKKLTLKLR</sequence>
<keyword evidence="2" id="KW-1185">Reference proteome</keyword>
<comment type="caution">
    <text evidence="1">The sequence shown here is derived from an EMBL/GenBank/DDBJ whole genome shotgun (WGS) entry which is preliminary data.</text>
</comment>
<gene>
    <name evidence="1" type="ORF">FO442_00370</name>
</gene>
<dbReference type="AlphaFoldDB" id="A0A556N659"/>
<dbReference type="EMBL" id="VLPL01000001">
    <property type="protein sequence ID" value="TSJ47615.1"/>
    <property type="molecule type" value="Genomic_DNA"/>
</dbReference>
<evidence type="ECO:0000313" key="1">
    <source>
        <dbReference type="EMBL" id="TSJ47615.1"/>
    </source>
</evidence>
<protein>
    <submittedName>
        <fullName evidence="1">Uncharacterized protein</fullName>
    </submittedName>
</protein>
<dbReference type="Proteomes" id="UP000316008">
    <property type="component" value="Unassembled WGS sequence"/>
</dbReference>
<evidence type="ECO:0000313" key="2">
    <source>
        <dbReference type="Proteomes" id="UP000316008"/>
    </source>
</evidence>
<organism evidence="1 2">
    <name type="scientific">Fluviicola chungangensis</name>
    <dbReference type="NCBI Taxonomy" id="2597671"/>
    <lineage>
        <taxon>Bacteria</taxon>
        <taxon>Pseudomonadati</taxon>
        <taxon>Bacteroidota</taxon>
        <taxon>Flavobacteriia</taxon>
        <taxon>Flavobacteriales</taxon>
        <taxon>Crocinitomicaceae</taxon>
        <taxon>Fluviicola</taxon>
    </lineage>
</organism>
<accession>A0A556N659</accession>
<dbReference type="RefSeq" id="WP_144331151.1">
    <property type="nucleotide sequence ID" value="NZ_VLPL01000001.1"/>
</dbReference>
<reference evidence="1 2" key="1">
    <citation type="submission" date="2019-07" db="EMBL/GenBank/DDBJ databases">
        <authorList>
            <person name="Huq M.A."/>
        </authorList>
    </citation>
    <scope>NUCLEOTIDE SEQUENCE [LARGE SCALE GENOMIC DNA]</scope>
    <source>
        <strain evidence="1 2">MAH-3</strain>
    </source>
</reference>
<proteinExistence type="predicted"/>
<name>A0A556N659_9FLAO</name>